<evidence type="ECO:0000313" key="2">
    <source>
        <dbReference type="EMBL" id="EJK51877.1"/>
    </source>
</evidence>
<feature type="compositionally biased region" description="Gly residues" evidence="1">
    <location>
        <begin position="1"/>
        <end position="10"/>
    </location>
</feature>
<dbReference type="PANTHER" id="PTHR34407">
    <property type="entry name" value="EXPRESSED PROTEIN"/>
    <property type="match status" value="1"/>
</dbReference>
<accession>K0RYY2</accession>
<feature type="non-terminal residue" evidence="2">
    <location>
        <position position="1"/>
    </location>
</feature>
<organism evidence="2 3">
    <name type="scientific">Thalassiosira oceanica</name>
    <name type="common">Marine diatom</name>
    <dbReference type="NCBI Taxonomy" id="159749"/>
    <lineage>
        <taxon>Eukaryota</taxon>
        <taxon>Sar</taxon>
        <taxon>Stramenopiles</taxon>
        <taxon>Ochrophyta</taxon>
        <taxon>Bacillariophyta</taxon>
        <taxon>Coscinodiscophyceae</taxon>
        <taxon>Thalassiosirophycidae</taxon>
        <taxon>Thalassiosirales</taxon>
        <taxon>Thalassiosiraceae</taxon>
        <taxon>Thalassiosira</taxon>
    </lineage>
</organism>
<dbReference type="InterPro" id="IPR036514">
    <property type="entry name" value="SGNH_hydro_sf"/>
</dbReference>
<dbReference type="Proteomes" id="UP000266841">
    <property type="component" value="Unassembled WGS sequence"/>
</dbReference>
<dbReference type="Gene3D" id="3.40.50.1110">
    <property type="entry name" value="SGNH hydrolase"/>
    <property type="match status" value="1"/>
</dbReference>
<dbReference type="PANTHER" id="PTHR34407:SF1">
    <property type="entry name" value="SGNH HYDROLASE-TYPE ESTERASE DOMAIN-CONTAINING PROTEIN"/>
    <property type="match status" value="1"/>
</dbReference>
<sequence>EGLQSGGNGAAGAASSKDSDASFKRRLLDSFLDKRPSDLCSALPEPTPTALSLWSNFQADVFNSTQHAADQDYTFHDFTALLLHFMTPDRLQRSVKTLPLDWTPVGRSLAVVRRRLDAIRARADEYRSKNGLGADAPIPPDVWRGINDDKSLPRRLNVLVMGGSVTMGVVCHINPVTTQTGKYSRRNCAWPGRVARFLNGLLGHELVDFHTLALGGTNTESGVTMWDYALLPDVPYPDVVINAYATNDMHYNSVQEAIARNWTLGQSVFELGQSYVRQLMTPKQRCRHAPPLLIYLDDYLGNEQDEVMETLTSSQTINLLAGYYGVASMSYGDAVRDMVYGDNKEWWFSSHWFEGGKYQRAVHPHMGMHIAMVWVVAFNLLNLVTTYCSLPISTRSGQRIHSGNEKRSDGKWDYGYVPENGLPTLRASKQLEGGPAQKPRGLPPMLTQTLSLERISDVWREDISEDTHLWTTPSECQAQGHSSEGDDHEPLPKPCIYSWVANLERKLDNPKRLTDKIKPHMTSNEGWSAADDNNKLGWVPSGLGSKFTLEFKRINHEVRAVTWMIMRSYGEKWSDSRLKVDVYAGDELLKTEEVVGYHDKKTSETYNIKMKLARGVKAGEDVRIQLELVGGSTFKISGMAVCDH</sequence>
<evidence type="ECO:0000256" key="1">
    <source>
        <dbReference type="SAM" id="MobiDB-lite"/>
    </source>
</evidence>
<keyword evidence="3" id="KW-1185">Reference proteome</keyword>
<dbReference type="SUPFAM" id="SSF52266">
    <property type="entry name" value="SGNH hydrolase"/>
    <property type="match status" value="1"/>
</dbReference>
<dbReference type="AlphaFoldDB" id="K0RYY2"/>
<proteinExistence type="predicted"/>
<dbReference type="eggNOG" id="ENOG502SJDU">
    <property type="taxonomic scope" value="Eukaryota"/>
</dbReference>
<reference evidence="2 3" key="1">
    <citation type="journal article" date="2012" name="Genome Biol.">
        <title>Genome and low-iron response of an oceanic diatom adapted to chronic iron limitation.</title>
        <authorList>
            <person name="Lommer M."/>
            <person name="Specht M."/>
            <person name="Roy A.S."/>
            <person name="Kraemer L."/>
            <person name="Andreson R."/>
            <person name="Gutowska M.A."/>
            <person name="Wolf J."/>
            <person name="Bergner S.V."/>
            <person name="Schilhabel M.B."/>
            <person name="Klostermeier U.C."/>
            <person name="Beiko R.G."/>
            <person name="Rosenstiel P."/>
            <person name="Hippler M."/>
            <person name="Laroche J."/>
        </authorList>
    </citation>
    <scope>NUCLEOTIDE SEQUENCE [LARGE SCALE GENOMIC DNA]</scope>
    <source>
        <strain evidence="2 3">CCMP1005</strain>
    </source>
</reference>
<evidence type="ECO:0000313" key="3">
    <source>
        <dbReference type="Proteomes" id="UP000266841"/>
    </source>
</evidence>
<feature type="region of interest" description="Disordered" evidence="1">
    <location>
        <begin position="1"/>
        <end position="21"/>
    </location>
</feature>
<dbReference type="EMBL" id="AGNL01040839">
    <property type="protein sequence ID" value="EJK51877.1"/>
    <property type="molecule type" value="Genomic_DNA"/>
</dbReference>
<comment type="caution">
    <text evidence="2">The sequence shown here is derived from an EMBL/GenBank/DDBJ whole genome shotgun (WGS) entry which is preliminary data.</text>
</comment>
<name>K0RYY2_THAOC</name>
<gene>
    <name evidence="2" type="ORF">THAOC_28909</name>
</gene>
<dbReference type="OMA" id="YATNDMH"/>
<dbReference type="OrthoDB" id="39700at2759"/>
<protein>
    <submittedName>
        <fullName evidence="2">Uncharacterized protein</fullName>
    </submittedName>
</protein>